<feature type="domain" description="Glycosyltransferase 2-like" evidence="2">
    <location>
        <begin position="3"/>
        <end position="130"/>
    </location>
</feature>
<dbReference type="OrthoDB" id="9815923at2"/>
<dbReference type="CDD" id="cd02511">
    <property type="entry name" value="Beta4Glucosyltransferase"/>
    <property type="match status" value="1"/>
</dbReference>
<dbReference type="Gene3D" id="3.90.550.10">
    <property type="entry name" value="Spore Coat Polysaccharide Biosynthesis Protein SpsA, Chain A"/>
    <property type="match status" value="1"/>
</dbReference>
<gene>
    <name evidence="3" type="ORF">DVR12_04200</name>
</gene>
<sequence length="289" mass="33724">MISVLILTKNEAADLPGCLDSISWCNDIHILDSYSEDATTSIALARGAKVAQRQFDGYASQRNAGLQLPFRYEWILILDADERLPESSYEMLVEAVKKDGNHINAFSLRRKDYWNNSWLKHAQLCPSYTRLLKKGKGTYIREINEVLLVEGPVKQLPVTIEHFPFSKGLYHWQKKHIIYATMEAEHWLNDTYVFSWQKALFSSSFTERRFHLKGLFYQLPARPFIKWCYMMLVKLAFLDGWNGIAYVGLQTIYEQMIILKYRKLKRSKTINQYSENTIKYPDTPDGSLQ</sequence>
<dbReference type="InterPro" id="IPR029044">
    <property type="entry name" value="Nucleotide-diphossugar_trans"/>
</dbReference>
<reference evidence="3 4" key="1">
    <citation type="submission" date="2018-07" db="EMBL/GenBank/DDBJ databases">
        <title>Chitinophaga K2CV101002-2 sp. nov., isolated from a monsoon evergreen broad-leaved forest soil.</title>
        <authorList>
            <person name="Lv Y."/>
        </authorList>
    </citation>
    <scope>NUCLEOTIDE SEQUENCE [LARGE SCALE GENOMIC DNA]</scope>
    <source>
        <strain evidence="3 4">GDMCC 1.1288</strain>
    </source>
</reference>
<evidence type="ECO:0000313" key="3">
    <source>
        <dbReference type="EMBL" id="RFS26993.1"/>
    </source>
</evidence>
<dbReference type="RefSeq" id="WP_116974185.1">
    <property type="nucleotide sequence ID" value="NZ_QPMM01000001.1"/>
</dbReference>
<dbReference type="AlphaFoldDB" id="A0A3E1YHU8"/>
<keyword evidence="4" id="KW-1185">Reference proteome</keyword>
<dbReference type="GO" id="GO:0016740">
    <property type="term" value="F:transferase activity"/>
    <property type="evidence" value="ECO:0007669"/>
    <property type="project" value="UniProtKB-KW"/>
</dbReference>
<dbReference type="PANTHER" id="PTHR43630:SF2">
    <property type="entry name" value="GLYCOSYLTRANSFERASE"/>
    <property type="match status" value="1"/>
</dbReference>
<protein>
    <submittedName>
        <fullName evidence="3">Glycosyltransferase family 2 protein</fullName>
    </submittedName>
</protein>
<evidence type="ECO:0000256" key="1">
    <source>
        <dbReference type="ARBA" id="ARBA00038494"/>
    </source>
</evidence>
<dbReference type="EMBL" id="QPMM01000001">
    <property type="protein sequence ID" value="RFS26993.1"/>
    <property type="molecule type" value="Genomic_DNA"/>
</dbReference>
<dbReference type="InterPro" id="IPR001173">
    <property type="entry name" value="Glyco_trans_2-like"/>
</dbReference>
<evidence type="ECO:0000259" key="2">
    <source>
        <dbReference type="Pfam" id="PF00535"/>
    </source>
</evidence>
<dbReference type="Proteomes" id="UP000260644">
    <property type="component" value="Unassembled WGS sequence"/>
</dbReference>
<name>A0A3E1YHU8_9BACT</name>
<dbReference type="PANTHER" id="PTHR43630">
    <property type="entry name" value="POLY-BETA-1,6-N-ACETYL-D-GLUCOSAMINE SYNTHASE"/>
    <property type="match status" value="1"/>
</dbReference>
<comment type="caution">
    <text evidence="3">The sequence shown here is derived from an EMBL/GenBank/DDBJ whole genome shotgun (WGS) entry which is preliminary data.</text>
</comment>
<comment type="similarity">
    <text evidence="1">Belongs to the glycosyltransferase 2 family. WaaE/KdtX subfamily.</text>
</comment>
<dbReference type="Pfam" id="PF00535">
    <property type="entry name" value="Glycos_transf_2"/>
    <property type="match status" value="1"/>
</dbReference>
<organism evidence="3 4">
    <name type="scientific">Chitinophaga silvatica</name>
    <dbReference type="NCBI Taxonomy" id="2282649"/>
    <lineage>
        <taxon>Bacteria</taxon>
        <taxon>Pseudomonadati</taxon>
        <taxon>Bacteroidota</taxon>
        <taxon>Chitinophagia</taxon>
        <taxon>Chitinophagales</taxon>
        <taxon>Chitinophagaceae</taxon>
        <taxon>Chitinophaga</taxon>
    </lineage>
</organism>
<accession>A0A3E1YHU8</accession>
<dbReference type="SUPFAM" id="SSF53448">
    <property type="entry name" value="Nucleotide-diphospho-sugar transferases"/>
    <property type="match status" value="1"/>
</dbReference>
<keyword evidence="3" id="KW-0808">Transferase</keyword>
<evidence type="ECO:0000313" key="4">
    <source>
        <dbReference type="Proteomes" id="UP000260644"/>
    </source>
</evidence>
<proteinExistence type="inferred from homology"/>